<keyword evidence="2" id="KW-1185">Reference proteome</keyword>
<gene>
    <name evidence="1" type="ORF">H5410_027267</name>
</gene>
<dbReference type="Proteomes" id="UP000824120">
    <property type="component" value="Chromosome 5"/>
</dbReference>
<dbReference type="EMBL" id="JACXVP010000005">
    <property type="protein sequence ID" value="KAG5605775.1"/>
    <property type="molecule type" value="Genomic_DNA"/>
</dbReference>
<reference evidence="1 2" key="1">
    <citation type="submission" date="2020-09" db="EMBL/GenBank/DDBJ databases">
        <title>De no assembly of potato wild relative species, Solanum commersonii.</title>
        <authorList>
            <person name="Cho K."/>
        </authorList>
    </citation>
    <scope>NUCLEOTIDE SEQUENCE [LARGE SCALE GENOMIC DNA]</scope>
    <source>
        <strain evidence="1">LZ3.2</strain>
        <tissue evidence="1">Leaf</tissue>
    </source>
</reference>
<name>A0A9J5Z1H9_SOLCO</name>
<protein>
    <submittedName>
        <fullName evidence="1">Uncharacterized protein</fullName>
    </submittedName>
</protein>
<evidence type="ECO:0000313" key="2">
    <source>
        <dbReference type="Proteomes" id="UP000824120"/>
    </source>
</evidence>
<accession>A0A9J5Z1H9</accession>
<proteinExistence type="predicted"/>
<organism evidence="1 2">
    <name type="scientific">Solanum commersonii</name>
    <name type="common">Commerson's wild potato</name>
    <name type="synonym">Commerson's nightshade</name>
    <dbReference type="NCBI Taxonomy" id="4109"/>
    <lineage>
        <taxon>Eukaryota</taxon>
        <taxon>Viridiplantae</taxon>
        <taxon>Streptophyta</taxon>
        <taxon>Embryophyta</taxon>
        <taxon>Tracheophyta</taxon>
        <taxon>Spermatophyta</taxon>
        <taxon>Magnoliopsida</taxon>
        <taxon>eudicotyledons</taxon>
        <taxon>Gunneridae</taxon>
        <taxon>Pentapetalae</taxon>
        <taxon>asterids</taxon>
        <taxon>lamiids</taxon>
        <taxon>Solanales</taxon>
        <taxon>Solanaceae</taxon>
        <taxon>Solanoideae</taxon>
        <taxon>Solaneae</taxon>
        <taxon>Solanum</taxon>
    </lineage>
</organism>
<evidence type="ECO:0000313" key="1">
    <source>
        <dbReference type="EMBL" id="KAG5605775.1"/>
    </source>
</evidence>
<comment type="caution">
    <text evidence="1">The sequence shown here is derived from an EMBL/GenBank/DDBJ whole genome shotgun (WGS) entry which is preliminary data.</text>
</comment>
<sequence>MGKNYWILLQKRFQEYGITPQKGIITDSSVKHIARKISVQDIDKEEMINNYIEEVKRSLLLNLTQYEKSDTSLRNESSDDAIDDIQEAQPVEKTMKRTNCEDVSIIKAIINSRYTVDQ</sequence>
<dbReference type="OrthoDB" id="1743486at2759"/>
<dbReference type="AlphaFoldDB" id="A0A9J5Z1H9"/>